<proteinExistence type="predicted"/>
<sequence length="323" mass="37529">MKKKLKYDPDLDLLNNNEKELLKKACDAIENFVSRSEKINKIGYKTRDAHVTPYSSLRGTFSAYNNFEEHAIFPAKNLDCIIRISNAHMKLVSQKKTVPAYGFSVKISDAEDTVLNLPLVNFPLFPVDLVSSFLKIFTSINYFFSGNIAQKFLEFSRILKNLITVIPDFFHPSFITQIFKFINKRNDFILSFDYHSIGAYRLGDHMVKYKLVPIGIPRKTTENRIDLSIKNYLENNDHVLELMIQYCYDLKDQPINQLNKMWKNSEFIPIGKIKISELIDKDDKNIEKMSFDPFENIAGLEPVGKIQKLRDEAYKTSLKTRNK</sequence>
<organism evidence="1 2">
    <name type="scientific">Epilithonimonas hungarica</name>
    <dbReference type="NCBI Taxonomy" id="454006"/>
    <lineage>
        <taxon>Bacteria</taxon>
        <taxon>Pseudomonadati</taxon>
        <taxon>Bacteroidota</taxon>
        <taxon>Flavobacteriia</taxon>
        <taxon>Flavobacteriales</taxon>
        <taxon>Weeksellaceae</taxon>
        <taxon>Chryseobacterium group</taxon>
        <taxon>Epilithonimonas</taxon>
    </lineage>
</organism>
<dbReference type="EMBL" id="FNBH01000004">
    <property type="protein sequence ID" value="SDG39129.1"/>
    <property type="molecule type" value="Genomic_DNA"/>
</dbReference>
<dbReference type="Gene3D" id="2.40.180.10">
    <property type="entry name" value="Catalase core domain"/>
    <property type="match status" value="1"/>
</dbReference>
<dbReference type="AlphaFoldDB" id="A0A1G7TWL8"/>
<dbReference type="GO" id="GO:0020037">
    <property type="term" value="F:heme binding"/>
    <property type="evidence" value="ECO:0007669"/>
    <property type="project" value="InterPro"/>
</dbReference>
<dbReference type="STRING" id="454006.SAMN05421825_3231"/>
<dbReference type="InterPro" id="IPR020835">
    <property type="entry name" value="Catalase_sf"/>
</dbReference>
<evidence type="ECO:0000313" key="2">
    <source>
        <dbReference type="Proteomes" id="UP000199203"/>
    </source>
</evidence>
<keyword evidence="2" id="KW-1185">Reference proteome</keyword>
<gene>
    <name evidence="1" type="ORF">SAMN05421825_3231</name>
</gene>
<evidence type="ECO:0000313" key="1">
    <source>
        <dbReference type="EMBL" id="SDG39129.1"/>
    </source>
</evidence>
<accession>A0A1G7TWL8</accession>
<protein>
    <recommendedName>
        <fullName evidence="3">Catalase</fullName>
    </recommendedName>
</protein>
<evidence type="ECO:0008006" key="3">
    <source>
        <dbReference type="Google" id="ProtNLM"/>
    </source>
</evidence>
<dbReference type="Proteomes" id="UP000199203">
    <property type="component" value="Unassembled WGS sequence"/>
</dbReference>
<reference evidence="2" key="1">
    <citation type="submission" date="2016-10" db="EMBL/GenBank/DDBJ databases">
        <authorList>
            <person name="Varghese N."/>
            <person name="Submissions S."/>
        </authorList>
    </citation>
    <scope>NUCLEOTIDE SEQUENCE [LARGE SCALE GENOMIC DNA]</scope>
    <source>
        <strain evidence="2">DSM 19684</strain>
    </source>
</reference>
<dbReference type="OrthoDB" id="1273666at2"/>
<dbReference type="SUPFAM" id="SSF56634">
    <property type="entry name" value="Heme-dependent catalase-like"/>
    <property type="match status" value="1"/>
</dbReference>
<dbReference type="RefSeq" id="WP_089874466.1">
    <property type="nucleotide sequence ID" value="NZ_FNBH01000004.1"/>
</dbReference>
<name>A0A1G7TWL8_9FLAO</name>